<dbReference type="RefSeq" id="WP_188626961.1">
    <property type="nucleotide sequence ID" value="NZ_BMIL01000007.1"/>
</dbReference>
<reference evidence="9" key="2">
    <citation type="submission" date="2020-09" db="EMBL/GenBank/DDBJ databases">
        <authorList>
            <person name="Sun Q."/>
            <person name="Zhou Y."/>
        </authorList>
    </citation>
    <scope>NUCLEOTIDE SEQUENCE</scope>
    <source>
        <strain evidence="9">CGMCC 1.15343</strain>
    </source>
</reference>
<dbReference type="GO" id="GO:0005886">
    <property type="term" value="C:plasma membrane"/>
    <property type="evidence" value="ECO:0007669"/>
    <property type="project" value="UniProtKB-SubCell"/>
</dbReference>
<evidence type="ECO:0000256" key="1">
    <source>
        <dbReference type="ARBA" id="ARBA00004651"/>
    </source>
</evidence>
<evidence type="ECO:0000313" key="10">
    <source>
        <dbReference type="Proteomes" id="UP000651668"/>
    </source>
</evidence>
<dbReference type="InterPro" id="IPR003838">
    <property type="entry name" value="ABC3_permease_C"/>
</dbReference>
<feature type="transmembrane region" description="Helical" evidence="6">
    <location>
        <begin position="21"/>
        <end position="43"/>
    </location>
</feature>
<feature type="domain" description="MacB-like periplasmic core" evidence="8">
    <location>
        <begin position="427"/>
        <end position="630"/>
    </location>
</feature>
<feature type="transmembrane region" description="Helical" evidence="6">
    <location>
        <begin position="717"/>
        <end position="736"/>
    </location>
</feature>
<keyword evidence="5 6" id="KW-0472">Membrane</keyword>
<dbReference type="InterPro" id="IPR025857">
    <property type="entry name" value="MacB_PCD"/>
</dbReference>
<feature type="domain" description="ABC3 transporter permease C-terminal" evidence="7">
    <location>
        <begin position="668"/>
        <end position="781"/>
    </location>
</feature>
<feature type="transmembrane region" description="Helical" evidence="6">
    <location>
        <begin position="277"/>
        <end position="302"/>
    </location>
</feature>
<reference evidence="9" key="1">
    <citation type="journal article" date="2014" name="Int. J. Syst. Evol. Microbiol.">
        <title>Complete genome sequence of Corynebacterium casei LMG S-19264T (=DSM 44701T), isolated from a smear-ripened cheese.</title>
        <authorList>
            <consortium name="US DOE Joint Genome Institute (JGI-PGF)"/>
            <person name="Walter F."/>
            <person name="Albersmeier A."/>
            <person name="Kalinowski J."/>
            <person name="Ruckert C."/>
        </authorList>
    </citation>
    <scope>NUCLEOTIDE SEQUENCE</scope>
    <source>
        <strain evidence="9">CGMCC 1.15343</strain>
    </source>
</reference>
<evidence type="ECO:0000313" key="9">
    <source>
        <dbReference type="EMBL" id="GGC68243.1"/>
    </source>
</evidence>
<feature type="transmembrane region" description="Helical" evidence="6">
    <location>
        <begin position="751"/>
        <end position="771"/>
    </location>
</feature>
<keyword evidence="2" id="KW-1003">Cell membrane</keyword>
<dbReference type="InterPro" id="IPR050250">
    <property type="entry name" value="Macrolide_Exporter_MacB"/>
</dbReference>
<organism evidence="9 10">
    <name type="scientific">Pedobacter quisquiliarum</name>
    <dbReference type="NCBI Taxonomy" id="1834438"/>
    <lineage>
        <taxon>Bacteria</taxon>
        <taxon>Pseudomonadati</taxon>
        <taxon>Bacteroidota</taxon>
        <taxon>Sphingobacteriia</taxon>
        <taxon>Sphingobacteriales</taxon>
        <taxon>Sphingobacteriaceae</taxon>
        <taxon>Pedobacter</taxon>
    </lineage>
</organism>
<evidence type="ECO:0000256" key="5">
    <source>
        <dbReference type="ARBA" id="ARBA00023136"/>
    </source>
</evidence>
<evidence type="ECO:0000259" key="7">
    <source>
        <dbReference type="Pfam" id="PF02687"/>
    </source>
</evidence>
<keyword evidence="3 6" id="KW-0812">Transmembrane</keyword>
<dbReference type="AlphaFoldDB" id="A0A916UC57"/>
<protein>
    <submittedName>
        <fullName evidence="9">ABC transporter permease</fullName>
    </submittedName>
</protein>
<feature type="domain" description="MacB-like periplasmic core" evidence="8">
    <location>
        <begin position="20"/>
        <end position="234"/>
    </location>
</feature>
<evidence type="ECO:0000256" key="2">
    <source>
        <dbReference type="ARBA" id="ARBA00022475"/>
    </source>
</evidence>
<keyword evidence="10" id="KW-1185">Reference proteome</keyword>
<dbReference type="PANTHER" id="PTHR30572:SF18">
    <property type="entry name" value="ABC-TYPE MACROLIDE FAMILY EXPORT SYSTEM PERMEASE COMPONENT 2"/>
    <property type="match status" value="1"/>
</dbReference>
<feature type="transmembrane region" description="Helical" evidence="6">
    <location>
        <begin position="323"/>
        <end position="351"/>
    </location>
</feature>
<comment type="subcellular location">
    <subcellularLocation>
        <location evidence="1">Cell membrane</location>
        <topology evidence="1">Multi-pass membrane protein</topology>
    </subcellularLocation>
</comment>
<accession>A0A916UC57</accession>
<dbReference type="PANTHER" id="PTHR30572">
    <property type="entry name" value="MEMBRANE COMPONENT OF TRANSPORTER-RELATED"/>
    <property type="match status" value="1"/>
</dbReference>
<dbReference type="EMBL" id="BMIL01000007">
    <property type="protein sequence ID" value="GGC68243.1"/>
    <property type="molecule type" value="Genomic_DNA"/>
</dbReference>
<dbReference type="GO" id="GO:0022857">
    <property type="term" value="F:transmembrane transporter activity"/>
    <property type="evidence" value="ECO:0007669"/>
    <property type="project" value="TreeGrafter"/>
</dbReference>
<feature type="transmembrane region" description="Helical" evidence="6">
    <location>
        <begin position="371"/>
        <end position="394"/>
    </location>
</feature>
<evidence type="ECO:0000256" key="6">
    <source>
        <dbReference type="SAM" id="Phobius"/>
    </source>
</evidence>
<dbReference type="Pfam" id="PF12704">
    <property type="entry name" value="MacB_PCD"/>
    <property type="match status" value="2"/>
</dbReference>
<feature type="transmembrane region" description="Helical" evidence="6">
    <location>
        <begin position="664"/>
        <end position="685"/>
    </location>
</feature>
<keyword evidence="4 6" id="KW-1133">Transmembrane helix</keyword>
<feature type="transmembrane region" description="Helical" evidence="6">
    <location>
        <begin position="415"/>
        <end position="438"/>
    </location>
</feature>
<comment type="caution">
    <text evidence="9">The sequence shown here is derived from an EMBL/GenBank/DDBJ whole genome shotgun (WGS) entry which is preliminary data.</text>
</comment>
<gene>
    <name evidence="9" type="ORF">GCM10011387_22030</name>
</gene>
<sequence length="788" mass="87549">MFKLNLKIALRNLKRNFVISMINIGGLSIALAAFILIVLYVNYETSYDKHNPNYENIYIVGRDLKDFKTNFTPPPLAEIIEQNCPEVALVGKMTPSNLEFPLISDAGRIYIKNTMVMNFNAAKIFDLHPQGGLKQPQGEIERLYYLNEASMRTLFPNKKDSMPELVLMGGKTLGLTAPIQGKIVPNPHSNLQFDGVAIGNNLGVAEGFGFPNYYTYIQVKPGTDIKALEAKIDRLMKAGMIKEKIDMGSLKNERVFLDPLANLHLKPQAGNDTNYKVVMALFILSMLIVVIACINFTNLTIAQANKRAKEVGIKKVLGSYRQLLTMQFITEILIQCVLSMLLALMLAELFMPTFNNLFEVPLSLAAGAEELYWMLPLILLIVTFIAGVYPALILSGFKPALVLKGNFEAGLQTSWIRKGLLVVQFSIAVIFIAGILIVNRQVEYLHTEDTGFEANQVLVIKNQMMYNKPEVFATFRDKVMKINGVKSATVANVVPGGEQTGSNGYTVEGREALLDFIDVDYDYFETLGIKLKSGRTFSKEFKSDTLNAAIINETAAAKYGLLDPVGKTIRGCNIDYKIIGVIKDFKSQGFEAAVQPTIYAMKNPCGNPRLSIMLKVDAAQMSAVLAALKAQWSGINRLDGEDFRYDFLDDLYGRLFKKQEQLKAVFFTASMLTVFIAVLGLFAFAKIMTSNRRKEIAVRKVLGASDFQVLKLLNSSFLWMLLIANVLAWPLVYLLARTWLDTFAYRVELSVVPFALAGVISLLLAVITVSLQATKAVQANPAAVLKHE</sequence>
<feature type="domain" description="ABC3 transporter permease C-terminal" evidence="7">
    <location>
        <begin position="283"/>
        <end position="396"/>
    </location>
</feature>
<dbReference type="Pfam" id="PF02687">
    <property type="entry name" value="FtsX"/>
    <property type="match status" value="2"/>
</dbReference>
<evidence type="ECO:0000256" key="4">
    <source>
        <dbReference type="ARBA" id="ARBA00022989"/>
    </source>
</evidence>
<name>A0A916UC57_9SPHI</name>
<dbReference type="Proteomes" id="UP000651668">
    <property type="component" value="Unassembled WGS sequence"/>
</dbReference>
<proteinExistence type="predicted"/>
<evidence type="ECO:0000259" key="8">
    <source>
        <dbReference type="Pfam" id="PF12704"/>
    </source>
</evidence>
<evidence type="ECO:0000256" key="3">
    <source>
        <dbReference type="ARBA" id="ARBA00022692"/>
    </source>
</evidence>